<protein>
    <submittedName>
        <fullName evidence="1">Uncharacterized protein</fullName>
    </submittedName>
</protein>
<reference evidence="1" key="1">
    <citation type="submission" date="2020-10" db="EMBL/GenBank/DDBJ databases">
        <authorList>
            <person name="Gilroy R."/>
        </authorList>
    </citation>
    <scope>NUCLEOTIDE SEQUENCE</scope>
    <source>
        <strain evidence="1">13766</strain>
    </source>
</reference>
<name>A0A9D1G1K6_9FIRM</name>
<dbReference type="Proteomes" id="UP000824140">
    <property type="component" value="Unassembled WGS sequence"/>
</dbReference>
<organism evidence="1 2">
    <name type="scientific">Candidatus Alectryocaccomicrobium excrementavium</name>
    <dbReference type="NCBI Taxonomy" id="2840668"/>
    <lineage>
        <taxon>Bacteria</taxon>
        <taxon>Bacillati</taxon>
        <taxon>Bacillota</taxon>
        <taxon>Clostridia</taxon>
        <taxon>Candidatus Alectryocaccomicrobium</taxon>
    </lineage>
</organism>
<dbReference type="EMBL" id="DVJN01000148">
    <property type="protein sequence ID" value="HIS92820.1"/>
    <property type="molecule type" value="Genomic_DNA"/>
</dbReference>
<evidence type="ECO:0000313" key="2">
    <source>
        <dbReference type="Proteomes" id="UP000824140"/>
    </source>
</evidence>
<comment type="caution">
    <text evidence="1">The sequence shown here is derived from an EMBL/GenBank/DDBJ whole genome shotgun (WGS) entry which is preliminary data.</text>
</comment>
<accession>A0A9D1G1K6</accession>
<proteinExistence type="predicted"/>
<dbReference type="AlphaFoldDB" id="A0A9D1G1K6"/>
<evidence type="ECO:0000313" key="1">
    <source>
        <dbReference type="EMBL" id="HIS92820.1"/>
    </source>
</evidence>
<sequence length="93" mass="10111">MKGGTEKAHARRRMRLKGIALLIGLAAVLLVAYQGGRWLENRNAKPEPRGDLAQRQSNQETIEIDGALYRRRSGLTAVLLMGIDQDSDAAPGG</sequence>
<gene>
    <name evidence="1" type="ORF">IAA84_07405</name>
</gene>
<reference evidence="1" key="2">
    <citation type="journal article" date="2021" name="PeerJ">
        <title>Extensive microbial diversity within the chicken gut microbiome revealed by metagenomics and culture.</title>
        <authorList>
            <person name="Gilroy R."/>
            <person name="Ravi A."/>
            <person name="Getino M."/>
            <person name="Pursley I."/>
            <person name="Horton D.L."/>
            <person name="Alikhan N.F."/>
            <person name="Baker D."/>
            <person name="Gharbi K."/>
            <person name="Hall N."/>
            <person name="Watson M."/>
            <person name="Adriaenssens E.M."/>
            <person name="Foster-Nyarko E."/>
            <person name="Jarju S."/>
            <person name="Secka A."/>
            <person name="Antonio M."/>
            <person name="Oren A."/>
            <person name="Chaudhuri R.R."/>
            <person name="La Ragione R."/>
            <person name="Hildebrand F."/>
            <person name="Pallen M.J."/>
        </authorList>
    </citation>
    <scope>NUCLEOTIDE SEQUENCE</scope>
    <source>
        <strain evidence="1">13766</strain>
    </source>
</reference>
<feature type="non-terminal residue" evidence="1">
    <location>
        <position position="93"/>
    </location>
</feature>